<comment type="similarity">
    <text evidence="1">Belongs to the P-Pant transferase superfamily. Gsp/Sfp/HetI/AcpT family.</text>
</comment>
<dbReference type="Pfam" id="PF01648">
    <property type="entry name" value="ACPS"/>
    <property type="match status" value="1"/>
</dbReference>
<dbReference type="InterPro" id="IPR055066">
    <property type="entry name" value="AASDHPPT_N"/>
</dbReference>
<dbReference type="InterPro" id="IPR037143">
    <property type="entry name" value="4-PPantetheinyl_Trfase_dom_sf"/>
</dbReference>
<evidence type="ECO:0000259" key="3">
    <source>
        <dbReference type="Pfam" id="PF01648"/>
    </source>
</evidence>
<evidence type="ECO:0000259" key="4">
    <source>
        <dbReference type="Pfam" id="PF22624"/>
    </source>
</evidence>
<keyword evidence="6" id="KW-1185">Reference proteome</keyword>
<dbReference type="GO" id="GO:0019878">
    <property type="term" value="P:lysine biosynthetic process via aminoadipic acid"/>
    <property type="evidence" value="ECO:0007669"/>
    <property type="project" value="TreeGrafter"/>
</dbReference>
<dbReference type="Proteomes" id="UP000306317">
    <property type="component" value="Unassembled WGS sequence"/>
</dbReference>
<comment type="caution">
    <text evidence="5">The sequence shown here is derived from an EMBL/GenBank/DDBJ whole genome shotgun (WGS) entry which is preliminary data.</text>
</comment>
<dbReference type="InterPro" id="IPR008278">
    <property type="entry name" value="4-PPantetheinyl_Trfase_dom"/>
</dbReference>
<dbReference type="GO" id="GO:0008897">
    <property type="term" value="F:holo-[acyl-carrier-protein] synthase activity"/>
    <property type="evidence" value="ECO:0007669"/>
    <property type="project" value="InterPro"/>
</dbReference>
<feature type="domain" description="4'-phosphopantetheinyl transferase N-terminal" evidence="4">
    <location>
        <begin position="35"/>
        <end position="120"/>
    </location>
</feature>
<sequence length="246" mass="25660">MNTGHFTSIVHAALAQAGFTPPARNEGRTIVFACTPLVAQVTHAQAVLDAGEAQRAARFRFDRDRTRHVLAHAVWRIALATCLDVAPAAVPLLATPSGQPTLPGTGLSTSLSHAGDWAAVSICADETSGIDIEQQPSRVRLAEMAEVVCTPAEATRVMALDVAAREHALLVLWTRKEALLKAFGVGLGVDPARFDAGATEPVAPPPTAADMPSCRALPLDLPTGLVGAVALPVGSKLVGQHGLEWV</sequence>
<dbReference type="GO" id="GO:0005829">
    <property type="term" value="C:cytosol"/>
    <property type="evidence" value="ECO:0007669"/>
    <property type="project" value="TreeGrafter"/>
</dbReference>
<dbReference type="AlphaFoldDB" id="A0A4S3KE09"/>
<dbReference type="GO" id="GO:0000287">
    <property type="term" value="F:magnesium ion binding"/>
    <property type="evidence" value="ECO:0007669"/>
    <property type="project" value="InterPro"/>
</dbReference>
<evidence type="ECO:0000313" key="5">
    <source>
        <dbReference type="EMBL" id="THD06717.1"/>
    </source>
</evidence>
<evidence type="ECO:0000256" key="2">
    <source>
        <dbReference type="ARBA" id="ARBA00022679"/>
    </source>
</evidence>
<dbReference type="SUPFAM" id="SSF56214">
    <property type="entry name" value="4'-phosphopantetheinyl transferase"/>
    <property type="match status" value="2"/>
</dbReference>
<dbReference type="PANTHER" id="PTHR12215:SF10">
    <property type="entry name" value="L-AMINOADIPATE-SEMIALDEHYDE DEHYDROGENASE-PHOSPHOPANTETHEINYL TRANSFERASE"/>
    <property type="match status" value="1"/>
</dbReference>
<dbReference type="Pfam" id="PF22624">
    <property type="entry name" value="AASDHPPT_N"/>
    <property type="match status" value="1"/>
</dbReference>
<name>A0A4S3KE09_9GAMM</name>
<accession>A0A4S3KE09</accession>
<proteinExistence type="inferred from homology"/>
<dbReference type="OrthoDB" id="9808281at2"/>
<evidence type="ECO:0000256" key="1">
    <source>
        <dbReference type="ARBA" id="ARBA00010990"/>
    </source>
</evidence>
<organism evidence="5 6">
    <name type="scientific">Rhodanobacter lindaniclasticus</name>
    <dbReference type="NCBI Taxonomy" id="75310"/>
    <lineage>
        <taxon>Bacteria</taxon>
        <taxon>Pseudomonadati</taxon>
        <taxon>Pseudomonadota</taxon>
        <taxon>Gammaproteobacteria</taxon>
        <taxon>Lysobacterales</taxon>
        <taxon>Rhodanobacteraceae</taxon>
        <taxon>Rhodanobacter</taxon>
    </lineage>
</organism>
<feature type="domain" description="4'-phosphopantetheinyl transferase" evidence="3">
    <location>
        <begin position="129"/>
        <end position="194"/>
    </location>
</feature>
<dbReference type="InterPro" id="IPR050559">
    <property type="entry name" value="P-Pant_transferase_sf"/>
</dbReference>
<dbReference type="PANTHER" id="PTHR12215">
    <property type="entry name" value="PHOSPHOPANTETHEINE TRANSFERASE"/>
    <property type="match status" value="1"/>
</dbReference>
<evidence type="ECO:0000313" key="6">
    <source>
        <dbReference type="Proteomes" id="UP000306317"/>
    </source>
</evidence>
<dbReference type="RefSeq" id="WP_136258897.1">
    <property type="nucleotide sequence ID" value="NZ_MWIO01000031.1"/>
</dbReference>
<dbReference type="Gene3D" id="3.90.470.20">
    <property type="entry name" value="4'-phosphopantetheinyl transferase domain"/>
    <property type="match status" value="1"/>
</dbReference>
<keyword evidence="2" id="KW-0808">Transferase</keyword>
<protein>
    <submittedName>
        <fullName evidence="5">Uncharacterized protein</fullName>
    </submittedName>
</protein>
<reference evidence="5 6" key="1">
    <citation type="submission" date="2017-02" db="EMBL/GenBank/DDBJ databases">
        <title>Whole genome sequencing of Rhodanobacter lindaniclasticus DSM 17932.</title>
        <authorList>
            <person name="Kumar S."/>
            <person name="Patil P."/>
            <person name="Patil P.B."/>
        </authorList>
    </citation>
    <scope>NUCLEOTIDE SEQUENCE [LARGE SCALE GENOMIC DNA]</scope>
    <source>
        <strain evidence="5 6">DSM 17932</strain>
    </source>
</reference>
<dbReference type="EMBL" id="MWIO01000031">
    <property type="protein sequence ID" value="THD06717.1"/>
    <property type="molecule type" value="Genomic_DNA"/>
</dbReference>
<gene>
    <name evidence="5" type="ORF">B1991_11855</name>
</gene>